<feature type="region of interest" description="Disordered" evidence="1">
    <location>
        <begin position="182"/>
        <end position="211"/>
    </location>
</feature>
<dbReference type="InParanoid" id="A0A2R5H1P6"/>
<evidence type="ECO:0000313" key="2">
    <source>
        <dbReference type="EMBL" id="GBG34274.1"/>
    </source>
</evidence>
<organism evidence="2 3">
    <name type="scientific">Hondaea fermentalgiana</name>
    <dbReference type="NCBI Taxonomy" id="2315210"/>
    <lineage>
        <taxon>Eukaryota</taxon>
        <taxon>Sar</taxon>
        <taxon>Stramenopiles</taxon>
        <taxon>Bigyra</taxon>
        <taxon>Labyrinthulomycetes</taxon>
        <taxon>Thraustochytrida</taxon>
        <taxon>Thraustochytriidae</taxon>
        <taxon>Hondaea</taxon>
    </lineage>
</organism>
<reference evidence="2 3" key="1">
    <citation type="submission" date="2017-12" db="EMBL/GenBank/DDBJ databases">
        <title>Sequencing, de novo assembly and annotation of complete genome of a new Thraustochytrid species, strain FCC1311.</title>
        <authorList>
            <person name="Sedici K."/>
            <person name="Godart F."/>
            <person name="Aiese Cigliano R."/>
            <person name="Sanseverino W."/>
            <person name="Barakat M."/>
            <person name="Ortet P."/>
            <person name="Marechal E."/>
            <person name="Cagnac O."/>
            <person name="Amato A."/>
        </authorList>
    </citation>
    <scope>NUCLEOTIDE SEQUENCE [LARGE SCALE GENOMIC DNA]</scope>
</reference>
<feature type="compositionally biased region" description="Basic and acidic residues" evidence="1">
    <location>
        <begin position="189"/>
        <end position="205"/>
    </location>
</feature>
<dbReference type="AlphaFoldDB" id="A0A2R5H1P6"/>
<accession>A0A2R5H1P6</accession>
<evidence type="ECO:0000256" key="1">
    <source>
        <dbReference type="SAM" id="MobiDB-lite"/>
    </source>
</evidence>
<keyword evidence="3" id="KW-1185">Reference proteome</keyword>
<protein>
    <submittedName>
        <fullName evidence="2">Uncharacterized protein</fullName>
    </submittedName>
</protein>
<evidence type="ECO:0000313" key="3">
    <source>
        <dbReference type="Proteomes" id="UP000241890"/>
    </source>
</evidence>
<sequence>MFEKLTLSDQGARELGALRAAMLLAADRSDSPTVVDEAKVLLFALMCTRALCTVFDRIVEEHDGLQGENADVEANAIACLQLGCDLLNRVIHHSSALRSVMLETVALLFGRDAIDEVDREAVWIALEPFAQPVVNILMRHVGLTLTEEARLAWEALGAEDVGEFVFEFFFFKQLAASREGSTSSSELYQKGEGEKGSGACSRDEVEDKDNDEDFVVGESIDMEKEVSSPHGSPLHQHYAPEDAAQGGVDLGTGHERICVPQDEWRRLLSSKVDIAVPERGLEHGSISNNGHHASSQVSGENCVPLQEFVSGQDANEMAAPTIDVASRPRRISFAGESEVHPIPANSPEQNRKLWYSTRDIQSFLSDAQVLDDDETGEDIEDLD</sequence>
<proteinExistence type="predicted"/>
<comment type="caution">
    <text evidence="2">The sequence shown here is derived from an EMBL/GenBank/DDBJ whole genome shotgun (WGS) entry which is preliminary data.</text>
</comment>
<dbReference type="EMBL" id="BEYU01000185">
    <property type="protein sequence ID" value="GBG34274.1"/>
    <property type="molecule type" value="Genomic_DNA"/>
</dbReference>
<name>A0A2R5H1P6_9STRA</name>
<dbReference type="Proteomes" id="UP000241890">
    <property type="component" value="Unassembled WGS sequence"/>
</dbReference>
<gene>
    <name evidence="2" type="ORF">FCC1311_022916</name>
</gene>